<proteinExistence type="predicted"/>
<sequence length="202" mass="22317">MLIGFQGSPEEIWTSCAQWWRDHGLQSFADALGEPAPITLSGGESCFVFPPVSMQLEGMPQLVELANYDQPCRIQSEMLSASTDRPNRPYALVLSHGIPEWTRGLTSAGLRTALLEHRVLGLSVPEYLSLQRRAFEVFEDHRFDDYTGDPAGWTWLPASTAGPLWGMGYYNSLKGQLEVSACKAGSKNPRKGAHICRIVGHP</sequence>
<dbReference type="AlphaFoldDB" id="A0A4Y8JZU9"/>
<keyword evidence="2" id="KW-1185">Reference proteome</keyword>
<evidence type="ECO:0000313" key="2">
    <source>
        <dbReference type="Proteomes" id="UP000297472"/>
    </source>
</evidence>
<dbReference type="Proteomes" id="UP000297472">
    <property type="component" value="Unassembled WGS sequence"/>
</dbReference>
<comment type="caution">
    <text evidence="1">The sequence shown here is derived from an EMBL/GenBank/DDBJ whole genome shotgun (WGS) entry which is preliminary data.</text>
</comment>
<gene>
    <name evidence="1" type="ORF">E3T49_06360</name>
</gene>
<evidence type="ECO:0000313" key="1">
    <source>
        <dbReference type="EMBL" id="TFD31141.1"/>
    </source>
</evidence>
<accession>A0A4Y8JZU9</accession>
<dbReference type="EMBL" id="SOHA01000017">
    <property type="protein sequence ID" value="TFD31141.1"/>
    <property type="molecule type" value="Genomic_DNA"/>
</dbReference>
<dbReference type="RefSeq" id="WP_134424126.1">
    <property type="nucleotide sequence ID" value="NZ_SOHA01000017.1"/>
</dbReference>
<reference evidence="1 2" key="1">
    <citation type="submission" date="2019-03" db="EMBL/GenBank/DDBJ databases">
        <title>Genomics of glacier-inhabiting Cryobacterium strains.</title>
        <authorList>
            <person name="Liu Q."/>
            <person name="Xin Y.-H."/>
        </authorList>
    </citation>
    <scope>NUCLEOTIDE SEQUENCE [LARGE SCALE GENOMIC DNA]</scope>
    <source>
        <strain evidence="1 2">TMT1-51</strain>
    </source>
</reference>
<dbReference type="OrthoDB" id="9864605at2"/>
<organism evidence="1 2">
    <name type="scientific">Cryobacterium cryoconiti</name>
    <dbReference type="NCBI Taxonomy" id="1259239"/>
    <lineage>
        <taxon>Bacteria</taxon>
        <taxon>Bacillati</taxon>
        <taxon>Actinomycetota</taxon>
        <taxon>Actinomycetes</taxon>
        <taxon>Micrococcales</taxon>
        <taxon>Microbacteriaceae</taxon>
        <taxon>Cryobacterium</taxon>
    </lineage>
</organism>
<name>A0A4Y8JZU9_9MICO</name>
<protein>
    <submittedName>
        <fullName evidence="1">Uncharacterized protein</fullName>
    </submittedName>
</protein>